<feature type="compositionally biased region" description="Low complexity" evidence="1">
    <location>
        <begin position="711"/>
        <end position="734"/>
    </location>
</feature>
<name>A0A7W5E4D8_9BACT</name>
<evidence type="ECO:0000313" key="3">
    <source>
        <dbReference type="EMBL" id="MBB3209883.1"/>
    </source>
</evidence>
<organism evidence="3 4">
    <name type="scientific">Aporhodopirellula rubra</name>
    <dbReference type="NCBI Taxonomy" id="980271"/>
    <lineage>
        <taxon>Bacteria</taxon>
        <taxon>Pseudomonadati</taxon>
        <taxon>Planctomycetota</taxon>
        <taxon>Planctomycetia</taxon>
        <taxon>Pirellulales</taxon>
        <taxon>Pirellulaceae</taxon>
        <taxon>Aporhodopirellula</taxon>
    </lineage>
</organism>
<sequence length="734" mass="79931">MRRRFRNERRRWLRSVLTVPFYGALLGWSVVCGGGMKADAQEGELRSTFQSGESLVVLPASASTKPVARSSAAKMTILTDEITSQLRQRKLDQSLLQFQNYTGYQLNLSTGTRHVNEVTGNCRLSWYDALMRNPLTTPAESEGFTRYLFESLKNENGGLDRTMAMARSKMDVPLKTKAGIPFDRESDDPLAFVNAVLERVQQSHSESLAPLTPAELSQLNRELYPLLVSQNDVGYTLANRGRGRKICDMLEKMDRGAIHDAAEVMMPLSDKDFLERLKRIPDDTRVRVEGVSGTVVKRIDTPSGSIVIGGRGPNTYDLDAMSDVNVVIDLGGNDVYREGTVSLDRPVLITLDLDGNDSYVGSKPGIQGAAILGISMLVDLAGNDRYQAKDMAQASCLGGAGILVDHSGDDRYSGFRRVQGQAFAGIGLLLDRDGNDQYHGAMWTQGMGCTLGFGMLADMDGRDHYYTGGHFICSYADDEDNPTPGYEGWGQGVGAGLRSVASGGIGVMLDGGGDDIYEFDYLSHGGGYWLGLGFARDFGGNDQRVGATVKSFSGGRRGEPSFQRFGMGFGCHYAAGFCFDDEGNDTYNGTIMGLGHAWDASIGLLSDFSGDDQYRSNGKTTQGNGSQAGLGILFDYDGDDRYRNHSQGYASSSISYHEMPHCGGNFSFLIDHGGTDGYGSRVRNNSISRRGSNGGFLIDRFSPEVKAKPQTTSNTNTRRRTATTNTTQRNSSRR</sequence>
<keyword evidence="4" id="KW-1185">Reference proteome</keyword>
<keyword evidence="2" id="KW-0812">Transmembrane</keyword>
<evidence type="ECO:0000256" key="2">
    <source>
        <dbReference type="SAM" id="Phobius"/>
    </source>
</evidence>
<feature type="compositionally biased region" description="Polar residues" evidence="1">
    <location>
        <begin position="682"/>
        <end position="691"/>
    </location>
</feature>
<keyword evidence="2" id="KW-0472">Membrane</keyword>
<gene>
    <name evidence="3" type="ORF">FHS27_005728</name>
</gene>
<comment type="caution">
    <text evidence="3">The sequence shown here is derived from an EMBL/GenBank/DDBJ whole genome shotgun (WGS) entry which is preliminary data.</text>
</comment>
<accession>A0A7W5E4D8</accession>
<proteinExistence type="predicted"/>
<dbReference type="AlphaFoldDB" id="A0A7W5E4D8"/>
<evidence type="ECO:0000256" key="1">
    <source>
        <dbReference type="SAM" id="MobiDB-lite"/>
    </source>
</evidence>
<reference evidence="3 4" key="1">
    <citation type="submission" date="2020-08" db="EMBL/GenBank/DDBJ databases">
        <title>Genomic Encyclopedia of Type Strains, Phase III (KMG-III): the genomes of soil and plant-associated and newly described type strains.</title>
        <authorList>
            <person name="Whitman W."/>
        </authorList>
    </citation>
    <scope>NUCLEOTIDE SEQUENCE [LARGE SCALE GENOMIC DNA]</scope>
    <source>
        <strain evidence="3 4">CECT 8075</strain>
    </source>
</reference>
<dbReference type="EMBL" id="JACHXU010000028">
    <property type="protein sequence ID" value="MBB3209883.1"/>
    <property type="molecule type" value="Genomic_DNA"/>
</dbReference>
<dbReference type="Proteomes" id="UP000536179">
    <property type="component" value="Unassembled WGS sequence"/>
</dbReference>
<feature type="transmembrane region" description="Helical" evidence="2">
    <location>
        <begin position="12"/>
        <end position="31"/>
    </location>
</feature>
<feature type="region of interest" description="Disordered" evidence="1">
    <location>
        <begin position="681"/>
        <end position="734"/>
    </location>
</feature>
<keyword evidence="2" id="KW-1133">Transmembrane helix</keyword>
<evidence type="ECO:0000313" key="4">
    <source>
        <dbReference type="Proteomes" id="UP000536179"/>
    </source>
</evidence>
<dbReference type="RefSeq" id="WP_246421016.1">
    <property type="nucleotide sequence ID" value="NZ_JACHXU010000028.1"/>
</dbReference>
<protein>
    <submittedName>
        <fullName evidence="3">Uncharacterized protein</fullName>
    </submittedName>
</protein>